<dbReference type="RefSeq" id="WP_195872154.1">
    <property type="nucleotide sequence ID" value="NZ_JADOET010000012.1"/>
</dbReference>
<sequence>MKKSLIILGLIAAIVAVSLSASHMSNLALIPIIIAFISGLALVILSKKEQAKIKPIQYIFLLVIVSLGLTIYKGVFKTIEKETIEQVDQLEENTQDLPEEL</sequence>
<gene>
    <name evidence="2" type="ORF">ITJ86_13365</name>
</gene>
<proteinExistence type="predicted"/>
<feature type="transmembrane region" description="Helical" evidence="1">
    <location>
        <begin position="58"/>
        <end position="76"/>
    </location>
</feature>
<comment type="caution">
    <text evidence="2">The sequence shown here is derived from an EMBL/GenBank/DDBJ whole genome shotgun (WGS) entry which is preliminary data.</text>
</comment>
<keyword evidence="3" id="KW-1185">Reference proteome</keyword>
<evidence type="ECO:0000256" key="1">
    <source>
        <dbReference type="SAM" id="Phobius"/>
    </source>
</evidence>
<accession>A0ABS0EKA7</accession>
<evidence type="ECO:0000313" key="2">
    <source>
        <dbReference type="EMBL" id="MBF8150895.1"/>
    </source>
</evidence>
<organism evidence="2 3">
    <name type="scientific">Winogradskyella marina</name>
    <dbReference type="NCBI Taxonomy" id="2785530"/>
    <lineage>
        <taxon>Bacteria</taxon>
        <taxon>Pseudomonadati</taxon>
        <taxon>Bacteroidota</taxon>
        <taxon>Flavobacteriia</taxon>
        <taxon>Flavobacteriales</taxon>
        <taxon>Flavobacteriaceae</taxon>
        <taxon>Winogradskyella</taxon>
    </lineage>
</organism>
<keyword evidence="1" id="KW-1133">Transmembrane helix</keyword>
<protein>
    <recommendedName>
        <fullName evidence="4">FUSC family protein</fullName>
    </recommendedName>
</protein>
<evidence type="ECO:0000313" key="3">
    <source>
        <dbReference type="Proteomes" id="UP000611215"/>
    </source>
</evidence>
<feature type="transmembrane region" description="Helical" evidence="1">
    <location>
        <begin position="28"/>
        <end position="46"/>
    </location>
</feature>
<name>A0ABS0EKA7_9FLAO</name>
<dbReference type="EMBL" id="JADOET010000012">
    <property type="protein sequence ID" value="MBF8150895.1"/>
    <property type="molecule type" value="Genomic_DNA"/>
</dbReference>
<keyword evidence="1" id="KW-0472">Membrane</keyword>
<dbReference type="Proteomes" id="UP000611215">
    <property type="component" value="Unassembled WGS sequence"/>
</dbReference>
<keyword evidence="1" id="KW-0812">Transmembrane</keyword>
<reference evidence="2 3" key="1">
    <citation type="submission" date="2020-11" db="EMBL/GenBank/DDBJ databases">
        <title>Winogradskyella marina sp. nov., isolated from marine sediment.</title>
        <authorList>
            <person name="Bo J."/>
            <person name="Wang S."/>
            <person name="Song X."/>
            <person name="Du Z."/>
        </authorList>
    </citation>
    <scope>NUCLEOTIDE SEQUENCE [LARGE SCALE GENOMIC DNA]</scope>
    <source>
        <strain evidence="2 3">F6397</strain>
    </source>
</reference>
<evidence type="ECO:0008006" key="4">
    <source>
        <dbReference type="Google" id="ProtNLM"/>
    </source>
</evidence>